<dbReference type="EMBL" id="CP006841">
    <property type="protein sequence ID" value="ALA67926.1"/>
    <property type="molecule type" value="Genomic_DNA"/>
</dbReference>
<name>A0A0K2H2I1_9CORY</name>
<reference evidence="1 2" key="1">
    <citation type="submission" date="2013-10" db="EMBL/GenBank/DDBJ databases">
        <title>Complete genome sequence of Corynebacterium lactis DSM 45799(T), isolated from raw cow milk.</title>
        <authorList>
            <person name="Ruckert C."/>
            <person name="Albersmeier A."/>
            <person name="Lipski A."/>
            <person name="Kalinowski J."/>
        </authorList>
    </citation>
    <scope>NUCLEOTIDE SEQUENCE [LARGE SCALE GENOMIC DNA]</scope>
    <source>
        <strain evidence="1 2">RW2-5</strain>
    </source>
</reference>
<proteinExistence type="predicted"/>
<protein>
    <recommendedName>
        <fullName evidence="3">Phage protein</fullName>
    </recommendedName>
</protein>
<dbReference type="STRING" id="1408189.CLAC_09715"/>
<dbReference type="RefSeq" id="WP_053412714.1">
    <property type="nucleotide sequence ID" value="NZ_CP006841.1"/>
</dbReference>
<organism evidence="1 2">
    <name type="scientific">Corynebacterium lactis RW2-5</name>
    <dbReference type="NCBI Taxonomy" id="1408189"/>
    <lineage>
        <taxon>Bacteria</taxon>
        <taxon>Bacillati</taxon>
        <taxon>Actinomycetota</taxon>
        <taxon>Actinomycetes</taxon>
        <taxon>Mycobacteriales</taxon>
        <taxon>Corynebacteriaceae</taxon>
        <taxon>Corynebacterium</taxon>
    </lineage>
</organism>
<sequence>MKIKYNIKAFEEIRRLPAVAAEVDSRAARIADACGDGYESSPYEGKSRHRASVITTNYKAARDNAKNNTLLRNINAGS</sequence>
<dbReference type="AlphaFoldDB" id="A0A0K2H2I1"/>
<evidence type="ECO:0000313" key="2">
    <source>
        <dbReference type="Proteomes" id="UP000058446"/>
    </source>
</evidence>
<evidence type="ECO:0000313" key="1">
    <source>
        <dbReference type="EMBL" id="ALA67926.1"/>
    </source>
</evidence>
<dbReference type="Proteomes" id="UP000058446">
    <property type="component" value="Chromosome"/>
</dbReference>
<accession>A0A0K2H2I1</accession>
<gene>
    <name evidence="1" type="ORF">CLAC_09715</name>
</gene>
<dbReference type="PATRIC" id="fig|1408189.4.peg.1948"/>
<dbReference type="KEGG" id="clw:CLAC_09715"/>
<evidence type="ECO:0008006" key="3">
    <source>
        <dbReference type="Google" id="ProtNLM"/>
    </source>
</evidence>
<keyword evidence="2" id="KW-1185">Reference proteome</keyword>
<dbReference type="OrthoDB" id="4423416at2"/>